<dbReference type="PANTHER" id="PTHR30026">
    <property type="entry name" value="OUTER MEMBRANE PROTEIN TOLC"/>
    <property type="match status" value="1"/>
</dbReference>
<reference evidence="9" key="2">
    <citation type="submission" date="2020-09" db="EMBL/GenBank/DDBJ databases">
        <authorList>
            <person name="Sun Q."/>
            <person name="Zhou Y."/>
        </authorList>
    </citation>
    <scope>NUCLEOTIDE SEQUENCE</scope>
    <source>
        <strain evidence="9">CGMCC 1.12195</strain>
    </source>
</reference>
<sequence>MKRLIIIVCFITPFYGLAQSEPELRLDDAIAIALENNYDIRLVAKDVAIATNNVHIGNAGMLPVVSGDVSAAAGIQNTTQTLLSGETRALRGARNRSMAYGANLDWTIFDGLQMFTRYEQLKELKALGEANLKAAILATVYEVVSGYFDLVQQQQLIDATQTALELSAFRYQTAENRYQIGRASKLEVLAASVDLNTDTTNLLRQHDLYRRSQVRLNELLARDVNTDFGVVDTIVIANDLHYETLFQLAKQLNPTLQSAIVNHRVSQLELKRIKGERYPVVAISSAYTRSQSSTQLGFSTRSRNNGFNYGISASMNIFNGFMQRRNEQNAEFAMEAAEIEVDKINKNIEAQLLAAYQTYLMNLELVRLEERNRDIANENMDITLEKFKLGSIAPLEFREAQRNFVDASTRYSTAQYQAKLAEITLNQIAGALKVE</sequence>
<dbReference type="InterPro" id="IPR051906">
    <property type="entry name" value="TolC-like"/>
</dbReference>
<proteinExistence type="inferred from homology"/>
<keyword evidence="3" id="KW-0813">Transport</keyword>
<accession>A0A917MFE4</accession>
<comment type="subcellular location">
    <subcellularLocation>
        <location evidence="1">Cell outer membrane</location>
    </subcellularLocation>
</comment>
<dbReference type="GO" id="GO:0009279">
    <property type="term" value="C:cell outer membrane"/>
    <property type="evidence" value="ECO:0007669"/>
    <property type="project" value="UniProtKB-SubCell"/>
</dbReference>
<feature type="coiled-coil region" evidence="8">
    <location>
        <begin position="327"/>
        <end position="385"/>
    </location>
</feature>
<evidence type="ECO:0000313" key="10">
    <source>
        <dbReference type="Proteomes" id="UP000660862"/>
    </source>
</evidence>
<dbReference type="AlphaFoldDB" id="A0A917MFE4"/>
<organism evidence="9 10">
    <name type="scientific">Parapedobacter pyrenivorans</name>
    <dbReference type="NCBI Taxonomy" id="1305674"/>
    <lineage>
        <taxon>Bacteria</taxon>
        <taxon>Pseudomonadati</taxon>
        <taxon>Bacteroidota</taxon>
        <taxon>Sphingobacteriia</taxon>
        <taxon>Sphingobacteriales</taxon>
        <taxon>Sphingobacteriaceae</taxon>
        <taxon>Parapedobacter</taxon>
    </lineage>
</organism>
<gene>
    <name evidence="9" type="ORF">GCM10007415_43270</name>
</gene>
<keyword evidence="4" id="KW-1134">Transmembrane beta strand</keyword>
<dbReference type="GO" id="GO:1990281">
    <property type="term" value="C:efflux pump complex"/>
    <property type="evidence" value="ECO:0007669"/>
    <property type="project" value="TreeGrafter"/>
</dbReference>
<dbReference type="GO" id="GO:0015288">
    <property type="term" value="F:porin activity"/>
    <property type="evidence" value="ECO:0007669"/>
    <property type="project" value="TreeGrafter"/>
</dbReference>
<keyword evidence="5" id="KW-0812">Transmembrane</keyword>
<dbReference type="GO" id="GO:0015562">
    <property type="term" value="F:efflux transmembrane transporter activity"/>
    <property type="evidence" value="ECO:0007669"/>
    <property type="project" value="InterPro"/>
</dbReference>
<keyword evidence="8" id="KW-0175">Coiled coil</keyword>
<name>A0A917MFE4_9SPHI</name>
<evidence type="ECO:0000313" key="9">
    <source>
        <dbReference type="EMBL" id="GGH02499.1"/>
    </source>
</evidence>
<evidence type="ECO:0000256" key="5">
    <source>
        <dbReference type="ARBA" id="ARBA00022692"/>
    </source>
</evidence>
<dbReference type="Proteomes" id="UP000660862">
    <property type="component" value="Unassembled WGS sequence"/>
</dbReference>
<keyword evidence="6" id="KW-0472">Membrane</keyword>
<dbReference type="EMBL" id="BMER01000006">
    <property type="protein sequence ID" value="GGH02499.1"/>
    <property type="molecule type" value="Genomic_DNA"/>
</dbReference>
<reference evidence="9" key="1">
    <citation type="journal article" date="2014" name="Int. J. Syst. Evol. Microbiol.">
        <title>Complete genome sequence of Corynebacterium casei LMG S-19264T (=DSM 44701T), isolated from a smear-ripened cheese.</title>
        <authorList>
            <consortium name="US DOE Joint Genome Institute (JGI-PGF)"/>
            <person name="Walter F."/>
            <person name="Albersmeier A."/>
            <person name="Kalinowski J."/>
            <person name="Ruckert C."/>
        </authorList>
    </citation>
    <scope>NUCLEOTIDE SEQUENCE</scope>
    <source>
        <strain evidence="9">CGMCC 1.12195</strain>
    </source>
</reference>
<evidence type="ECO:0000256" key="3">
    <source>
        <dbReference type="ARBA" id="ARBA00022448"/>
    </source>
</evidence>
<dbReference type="PANTHER" id="PTHR30026:SF20">
    <property type="entry name" value="OUTER MEMBRANE PROTEIN TOLC"/>
    <property type="match status" value="1"/>
</dbReference>
<keyword evidence="10" id="KW-1185">Reference proteome</keyword>
<evidence type="ECO:0000256" key="6">
    <source>
        <dbReference type="ARBA" id="ARBA00023136"/>
    </source>
</evidence>
<evidence type="ECO:0000256" key="2">
    <source>
        <dbReference type="ARBA" id="ARBA00007613"/>
    </source>
</evidence>
<dbReference type="InterPro" id="IPR003423">
    <property type="entry name" value="OMP_efflux"/>
</dbReference>
<evidence type="ECO:0000256" key="4">
    <source>
        <dbReference type="ARBA" id="ARBA00022452"/>
    </source>
</evidence>
<dbReference type="Pfam" id="PF02321">
    <property type="entry name" value="OEP"/>
    <property type="match status" value="2"/>
</dbReference>
<evidence type="ECO:0000256" key="7">
    <source>
        <dbReference type="ARBA" id="ARBA00023237"/>
    </source>
</evidence>
<keyword evidence="7" id="KW-0998">Cell outer membrane</keyword>
<dbReference type="SUPFAM" id="SSF56954">
    <property type="entry name" value="Outer membrane efflux proteins (OEP)"/>
    <property type="match status" value="1"/>
</dbReference>
<dbReference type="RefSeq" id="WP_188508208.1">
    <property type="nucleotide sequence ID" value="NZ_BMER01000006.1"/>
</dbReference>
<comment type="caution">
    <text evidence="9">The sequence shown here is derived from an EMBL/GenBank/DDBJ whole genome shotgun (WGS) entry which is preliminary data.</text>
</comment>
<evidence type="ECO:0000256" key="8">
    <source>
        <dbReference type="SAM" id="Coils"/>
    </source>
</evidence>
<protein>
    <submittedName>
        <fullName evidence="9">Membrane protein</fullName>
    </submittedName>
</protein>
<comment type="similarity">
    <text evidence="2">Belongs to the outer membrane factor (OMF) (TC 1.B.17) family.</text>
</comment>
<dbReference type="Gene3D" id="1.20.1600.10">
    <property type="entry name" value="Outer membrane efflux proteins (OEP)"/>
    <property type="match status" value="1"/>
</dbReference>
<evidence type="ECO:0000256" key="1">
    <source>
        <dbReference type="ARBA" id="ARBA00004442"/>
    </source>
</evidence>